<feature type="compositionally biased region" description="Low complexity" evidence="1">
    <location>
        <begin position="879"/>
        <end position="890"/>
    </location>
</feature>
<feature type="region of interest" description="Disordered" evidence="1">
    <location>
        <begin position="170"/>
        <end position="194"/>
    </location>
</feature>
<feature type="compositionally biased region" description="Polar residues" evidence="1">
    <location>
        <begin position="777"/>
        <end position="790"/>
    </location>
</feature>
<reference evidence="2" key="1">
    <citation type="submission" date="2014-11" db="EMBL/GenBank/DDBJ databases">
        <authorList>
            <person name="Otto D Thomas"/>
            <person name="Naeem Raeece"/>
        </authorList>
    </citation>
    <scope>NUCLEOTIDE SEQUENCE</scope>
</reference>
<organism evidence="2">
    <name type="scientific">Chromera velia CCMP2878</name>
    <dbReference type="NCBI Taxonomy" id="1169474"/>
    <lineage>
        <taxon>Eukaryota</taxon>
        <taxon>Sar</taxon>
        <taxon>Alveolata</taxon>
        <taxon>Colpodellida</taxon>
        <taxon>Chromeraceae</taxon>
        <taxon>Chromera</taxon>
    </lineage>
</organism>
<dbReference type="EMBL" id="CDMZ01001423">
    <property type="protein sequence ID" value="CEM32362.1"/>
    <property type="molecule type" value="Genomic_DNA"/>
</dbReference>
<feature type="compositionally biased region" description="Basic and acidic residues" evidence="1">
    <location>
        <begin position="791"/>
        <end position="801"/>
    </location>
</feature>
<feature type="compositionally biased region" description="Low complexity" evidence="1">
    <location>
        <begin position="803"/>
        <end position="838"/>
    </location>
</feature>
<protein>
    <submittedName>
        <fullName evidence="2">Uncharacterized protein</fullName>
    </submittedName>
</protein>
<evidence type="ECO:0000256" key="1">
    <source>
        <dbReference type="SAM" id="MobiDB-lite"/>
    </source>
</evidence>
<feature type="compositionally biased region" description="Basic and acidic residues" evidence="1">
    <location>
        <begin position="597"/>
        <end position="613"/>
    </location>
</feature>
<feature type="compositionally biased region" description="Acidic residues" evidence="1">
    <location>
        <begin position="175"/>
        <end position="186"/>
    </location>
</feature>
<dbReference type="VEuPathDB" id="CryptoDB:Cvel_22841"/>
<feature type="compositionally biased region" description="Polar residues" evidence="1">
    <location>
        <begin position="706"/>
        <end position="726"/>
    </location>
</feature>
<proteinExistence type="predicted"/>
<feature type="compositionally biased region" description="Acidic residues" evidence="1">
    <location>
        <begin position="677"/>
        <end position="704"/>
    </location>
</feature>
<feature type="compositionally biased region" description="Acidic residues" evidence="1">
    <location>
        <begin position="649"/>
        <end position="662"/>
    </location>
</feature>
<accession>A0A0G4GPR8</accession>
<feature type="region of interest" description="Disordered" evidence="1">
    <location>
        <begin position="597"/>
        <end position="931"/>
    </location>
</feature>
<feature type="compositionally biased region" description="Acidic residues" evidence="1">
    <location>
        <begin position="851"/>
        <end position="874"/>
    </location>
</feature>
<feature type="region of interest" description="Disordered" evidence="1">
    <location>
        <begin position="93"/>
        <end position="119"/>
    </location>
</feature>
<evidence type="ECO:0000313" key="2">
    <source>
        <dbReference type="EMBL" id="CEM32362.1"/>
    </source>
</evidence>
<dbReference type="AlphaFoldDB" id="A0A0G4GPR8"/>
<sequence>MPPLCAQTLALLGLGEHFSEPFIQAARLPVSTGPEVSQVVQGRLKVLKDWLEDPVFPERVVKVVRDVCSSAVREEGSKLFADTDWLVHSDKTGDKEEVEQDDDSLMLPDDQSEHRRADAEVSRTAAAFGSQQRYQQGAPQPCTFAIPLVVRYLNRQARKAASRLVTLSGGRSAEGEFDSEGNESEDEAKGRRATKMRPGRYGWAELTSAPQGDFGLWTGTGHFHAFTGEPVKAGTSGSAQFYRQEIFSEASVNSLYECLRDPLMKAAMDPEVMDVRIVEVLDADMDPGAAFFKNNRVRSHAVVWYALRNGSAVTKDDARRRDRRTSGGSGLGGKKEYPGADFCVIVSVVEILEKTAVGERWAVALAIPERFHRGEVFAEDFLLTEPPKKWKEIANVQASQLKRKESGEGLSAHGTGSFIRRVSCVATDIYGGALSTQYSRRPSVLQTLSAMGLRLLESYELKDTIQKSEALPGLSDEPYIKASRPFPPLKDPAIPAPAKPLPVMPPPLAVAGVPLPLKWRLSSKEGSERKENEFEGSRINRLRRTLARFLRKRFDVICALRPYEGTEMVRHRALLEMPTQTAIPHWAALNPERREGRAKVMMKQPEKEVKPEAAEEEAASSSGDFSDPIDTQEHGKTGGDQDVEILPPSDEDFDESSDEEDSQVLLHKPATYPERGDTDESDDDDDDDDDSEDEESEEEEEEGNVEQKNPQKTNTQSAEPVSNTKQSADKDEPVTAAAAADQQKPATEDFTPPVSSKKEDTRAVPQELPSEAPPAQQAKTETSEPASVSDISHESPSERYYRQLAADQAAAAAKKAALAKSKQQSKKNPPSSKVSVAKAKPKPPAALIAPSDDEEDSDDDDESDDDDSEDEDSERGDNGQQTGPKGTQQTRSPQPSAKEGNTNSKATPPQAHPPQKNLATGTAGPPPPKAT</sequence>
<feature type="compositionally biased region" description="Polar residues" evidence="1">
    <location>
        <begin position="891"/>
        <end position="907"/>
    </location>
</feature>
<gene>
    <name evidence="2" type="ORF">Cvel_22841</name>
</gene>
<feature type="compositionally biased region" description="Low complexity" evidence="1">
    <location>
        <begin position="734"/>
        <end position="745"/>
    </location>
</feature>
<name>A0A0G4GPR8_9ALVE</name>